<dbReference type="Proteomes" id="UP000829398">
    <property type="component" value="Chromosome 8"/>
</dbReference>
<keyword evidence="2" id="KW-1185">Reference proteome</keyword>
<sequence length="162" mass="18844">MLKTRLGEKKGAWVDELLGVLWAHRTTYKTATGETPFALAFRHKAVVLVEIGMSTYRTEHFDEEQNNKQIYLNLDLLLEKREVASKRAAEHQQRVARYYNQHVRVQQFKVEDWVLRKVNQNTRDPNHGVFSPNWEGPYMILRVVGAGAYKLAHVDGKEVKKP</sequence>
<protein>
    <submittedName>
        <fullName evidence="1">Uncharacterized protein</fullName>
    </submittedName>
</protein>
<organism evidence="1 2">
    <name type="scientific">Citrus sinensis</name>
    <name type="common">Sweet orange</name>
    <name type="synonym">Citrus aurantium var. sinensis</name>
    <dbReference type="NCBI Taxonomy" id="2711"/>
    <lineage>
        <taxon>Eukaryota</taxon>
        <taxon>Viridiplantae</taxon>
        <taxon>Streptophyta</taxon>
        <taxon>Embryophyta</taxon>
        <taxon>Tracheophyta</taxon>
        <taxon>Spermatophyta</taxon>
        <taxon>Magnoliopsida</taxon>
        <taxon>eudicotyledons</taxon>
        <taxon>Gunneridae</taxon>
        <taxon>Pentapetalae</taxon>
        <taxon>rosids</taxon>
        <taxon>malvids</taxon>
        <taxon>Sapindales</taxon>
        <taxon>Rutaceae</taxon>
        <taxon>Aurantioideae</taxon>
        <taxon>Citrus</taxon>
    </lineage>
</organism>
<evidence type="ECO:0000313" key="2">
    <source>
        <dbReference type="Proteomes" id="UP000829398"/>
    </source>
</evidence>
<evidence type="ECO:0000313" key="1">
    <source>
        <dbReference type="EMBL" id="KAH9698184.1"/>
    </source>
</evidence>
<comment type="caution">
    <text evidence="1">The sequence shown here is derived from an EMBL/GenBank/DDBJ whole genome shotgun (WGS) entry which is preliminary data.</text>
</comment>
<reference evidence="2" key="1">
    <citation type="journal article" date="2023" name="Hortic. Res.">
        <title>A chromosome-level phased genome enabling allele-level studies in sweet orange: a case study on citrus Huanglongbing tolerance.</title>
        <authorList>
            <person name="Wu B."/>
            <person name="Yu Q."/>
            <person name="Deng Z."/>
            <person name="Duan Y."/>
            <person name="Luo F."/>
            <person name="Gmitter F. Jr."/>
        </authorList>
    </citation>
    <scope>NUCLEOTIDE SEQUENCE [LARGE SCALE GENOMIC DNA]</scope>
    <source>
        <strain evidence="2">cv. Valencia</strain>
    </source>
</reference>
<dbReference type="EMBL" id="CM039177">
    <property type="protein sequence ID" value="KAH9698184.1"/>
    <property type="molecule type" value="Genomic_DNA"/>
</dbReference>
<gene>
    <name evidence="1" type="ORF">KPL71_023918</name>
</gene>
<name>A0ACB8IM67_CITSI</name>
<proteinExistence type="predicted"/>
<accession>A0ACB8IM67</accession>